<dbReference type="STRING" id="1795632.TH606_00690"/>
<name>A0A177EB62_9BACT</name>
<keyword evidence="6" id="KW-1185">Reference proteome</keyword>
<dbReference type="Proteomes" id="UP000076964">
    <property type="component" value="Unassembled WGS sequence"/>
</dbReference>
<evidence type="ECO:0000256" key="1">
    <source>
        <dbReference type="ARBA" id="ARBA00022741"/>
    </source>
</evidence>
<dbReference type="GO" id="GO:0009898">
    <property type="term" value="C:cytoplasmic side of plasma membrane"/>
    <property type="evidence" value="ECO:0007669"/>
    <property type="project" value="TreeGrafter"/>
</dbReference>
<dbReference type="InterPro" id="IPR027417">
    <property type="entry name" value="P-loop_NTPase"/>
</dbReference>
<sequence>MLGYEALYPENGPKVFAISSGKGGVGKTTFALNVSCALSGRNDVLLFDADLGLANVDVLLGLSPKFHIGDVLAGRCQLEEIVLIGPRGLKILPASSGLVKLTSLSESQKLVLLEAFDRLTAGLEYVFLDTAAGISENVLYFNLASQERILICTPEPTALTDVYALIKVLFKRYRIKRFHLVVNMIRRPSQAFEIYRQLLRVVEKFLGSISLNLLGGIPVDRRVSEAIRAQVPLLELFPDSPASKAIREIALEIANLKTDPLEGGLQFFGRKIMGGCA</sequence>
<keyword evidence="1 3" id="KW-0547">Nucleotide-binding</keyword>
<dbReference type="InterPro" id="IPR033875">
    <property type="entry name" value="FlhG"/>
</dbReference>
<protein>
    <submittedName>
        <fullName evidence="5">Flagellar synthesis regulator FleN</fullName>
    </submittedName>
</protein>
<comment type="caution">
    <text evidence="5">The sequence shown here is derived from an EMBL/GenBank/DDBJ whole genome shotgun (WGS) entry which is preliminary data.</text>
</comment>
<dbReference type="PANTHER" id="PTHR43384">
    <property type="entry name" value="SEPTUM SITE-DETERMINING PROTEIN MIND HOMOLOG, CHLOROPLASTIC-RELATED"/>
    <property type="match status" value="1"/>
</dbReference>
<evidence type="ECO:0000256" key="2">
    <source>
        <dbReference type="ARBA" id="ARBA00022840"/>
    </source>
</evidence>
<gene>
    <name evidence="5" type="ORF">TH606_00690</name>
</gene>
<dbReference type="CDD" id="cd02038">
    <property type="entry name" value="FlhG-like"/>
    <property type="match status" value="1"/>
</dbReference>
<dbReference type="GO" id="GO:0051782">
    <property type="term" value="P:negative regulation of cell division"/>
    <property type="evidence" value="ECO:0007669"/>
    <property type="project" value="TreeGrafter"/>
</dbReference>
<dbReference type="EMBL" id="LSFI01000002">
    <property type="protein sequence ID" value="OAG28650.1"/>
    <property type="molecule type" value="Genomic_DNA"/>
</dbReference>
<dbReference type="AlphaFoldDB" id="A0A177EB62"/>
<evidence type="ECO:0000313" key="6">
    <source>
        <dbReference type="Proteomes" id="UP000076964"/>
    </source>
</evidence>
<dbReference type="OrthoDB" id="9816297at2"/>
<dbReference type="PANTHER" id="PTHR43384:SF4">
    <property type="entry name" value="CELLULOSE BIOSYNTHESIS PROTEIN BCSQ-RELATED"/>
    <property type="match status" value="1"/>
</dbReference>
<dbReference type="PIRSF" id="PIRSF003092">
    <property type="entry name" value="MinD"/>
    <property type="match status" value="1"/>
</dbReference>
<reference evidence="5 6" key="1">
    <citation type="submission" date="2016-02" db="EMBL/GenBank/DDBJ databases">
        <title>Draft genome sequence of Thermodesulfatator sp. S606.</title>
        <authorList>
            <person name="Lai Q."/>
            <person name="Cao J."/>
            <person name="Dupont S."/>
            <person name="Shao Z."/>
            <person name="Jebbar M."/>
            <person name="Alain K."/>
        </authorList>
    </citation>
    <scope>NUCLEOTIDE SEQUENCE [LARGE SCALE GENOMIC DNA]</scope>
    <source>
        <strain evidence="5 6">S606</strain>
    </source>
</reference>
<evidence type="ECO:0000259" key="4">
    <source>
        <dbReference type="Pfam" id="PF01656"/>
    </source>
</evidence>
<dbReference type="InterPro" id="IPR050625">
    <property type="entry name" value="ParA/MinD_ATPase"/>
</dbReference>
<dbReference type="GO" id="GO:0005524">
    <property type="term" value="F:ATP binding"/>
    <property type="evidence" value="ECO:0007669"/>
    <property type="project" value="UniProtKB-KW"/>
</dbReference>
<keyword evidence="2 3" id="KW-0067">ATP-binding</keyword>
<dbReference type="SUPFAM" id="SSF52540">
    <property type="entry name" value="P-loop containing nucleoside triphosphate hydrolases"/>
    <property type="match status" value="1"/>
</dbReference>
<dbReference type="Gene3D" id="3.40.50.300">
    <property type="entry name" value="P-loop containing nucleotide triphosphate hydrolases"/>
    <property type="match status" value="1"/>
</dbReference>
<keyword evidence="5" id="KW-0966">Cell projection</keyword>
<dbReference type="Pfam" id="PF01656">
    <property type="entry name" value="CbiA"/>
    <property type="match status" value="1"/>
</dbReference>
<organism evidence="5 6">
    <name type="scientific">Thermodesulfatator autotrophicus</name>
    <dbReference type="NCBI Taxonomy" id="1795632"/>
    <lineage>
        <taxon>Bacteria</taxon>
        <taxon>Pseudomonadati</taxon>
        <taxon>Thermodesulfobacteriota</taxon>
        <taxon>Thermodesulfobacteria</taxon>
        <taxon>Thermodesulfobacteriales</taxon>
        <taxon>Thermodesulfatatoraceae</taxon>
        <taxon>Thermodesulfatator</taxon>
    </lineage>
</organism>
<accession>A0A177EB62</accession>
<dbReference type="InterPro" id="IPR025501">
    <property type="entry name" value="MinD_FleN"/>
</dbReference>
<dbReference type="RefSeq" id="WP_068540565.1">
    <property type="nucleotide sequence ID" value="NZ_LSFI01000002.1"/>
</dbReference>
<feature type="binding site" evidence="3">
    <location>
        <begin position="22"/>
        <end position="29"/>
    </location>
    <ligand>
        <name>ATP</name>
        <dbReference type="ChEBI" id="CHEBI:30616"/>
    </ligand>
</feature>
<dbReference type="GO" id="GO:0005829">
    <property type="term" value="C:cytosol"/>
    <property type="evidence" value="ECO:0007669"/>
    <property type="project" value="TreeGrafter"/>
</dbReference>
<evidence type="ECO:0000256" key="3">
    <source>
        <dbReference type="PIRSR" id="PIRSR003092-1"/>
    </source>
</evidence>
<dbReference type="InterPro" id="IPR002586">
    <property type="entry name" value="CobQ/CobB/MinD/ParA_Nub-bd_dom"/>
</dbReference>
<keyword evidence="5" id="KW-0282">Flagellum</keyword>
<evidence type="ECO:0000313" key="5">
    <source>
        <dbReference type="EMBL" id="OAG28650.1"/>
    </source>
</evidence>
<keyword evidence="5" id="KW-0969">Cilium</keyword>
<feature type="domain" description="CobQ/CobB/MinD/ParA nucleotide binding" evidence="4">
    <location>
        <begin position="17"/>
        <end position="230"/>
    </location>
</feature>
<proteinExistence type="predicted"/>
<dbReference type="GO" id="GO:0016887">
    <property type="term" value="F:ATP hydrolysis activity"/>
    <property type="evidence" value="ECO:0007669"/>
    <property type="project" value="TreeGrafter"/>
</dbReference>